<keyword evidence="7" id="KW-0456">Lyase</keyword>
<dbReference type="FunFam" id="1.10.8.50:FF:000009">
    <property type="entry name" value="Formamidopyrimidine-DNA glycosylase"/>
    <property type="match status" value="1"/>
</dbReference>
<feature type="compositionally biased region" description="Acidic residues" evidence="10">
    <location>
        <begin position="286"/>
        <end position="304"/>
    </location>
</feature>
<dbReference type="SMART" id="SM01232">
    <property type="entry name" value="H2TH"/>
    <property type="match status" value="1"/>
</dbReference>
<evidence type="ECO:0000256" key="1">
    <source>
        <dbReference type="ARBA" id="ARBA00001668"/>
    </source>
</evidence>
<dbReference type="InterPro" id="IPR012319">
    <property type="entry name" value="FPG_cat"/>
</dbReference>
<dbReference type="OMA" id="EKFPEHW"/>
<evidence type="ECO:0000256" key="4">
    <source>
        <dbReference type="ARBA" id="ARBA00022801"/>
    </source>
</evidence>
<dbReference type="InterPro" id="IPR010979">
    <property type="entry name" value="Ribosomal_uS13-like_H2TH"/>
</dbReference>
<dbReference type="SUPFAM" id="SSF81624">
    <property type="entry name" value="N-terminal domain of MutM-like DNA repair proteins"/>
    <property type="match status" value="1"/>
</dbReference>
<comment type="similarity">
    <text evidence="2">Belongs to the FPG family.</text>
</comment>
<evidence type="ECO:0000256" key="8">
    <source>
        <dbReference type="ARBA" id="ARBA00023268"/>
    </source>
</evidence>
<comment type="catalytic activity">
    <reaction evidence="1">
        <text>Hydrolysis of DNA containing ring-opened 7-methylguanine residues, releasing 2,6-diamino-4-hydroxy-5-(N-methyl)formamidopyrimidine.</text>
        <dbReference type="EC" id="3.2.2.23"/>
    </reaction>
</comment>
<dbReference type="GO" id="GO:0016829">
    <property type="term" value="F:lyase activity"/>
    <property type="evidence" value="ECO:0007669"/>
    <property type="project" value="UniProtKB-KW"/>
</dbReference>
<feature type="region of interest" description="Disordered" evidence="10">
    <location>
        <begin position="283"/>
        <end position="377"/>
    </location>
</feature>
<keyword evidence="13" id="KW-1185">Reference proteome</keyword>
<dbReference type="InterPro" id="IPR049332">
    <property type="entry name" value="Fpg-like_C"/>
</dbReference>
<dbReference type="Pfam" id="PF06831">
    <property type="entry name" value="H2TH"/>
    <property type="match status" value="1"/>
</dbReference>
<gene>
    <name evidence="12" type="ORF">M427DRAFT_93162</name>
</gene>
<dbReference type="AlphaFoldDB" id="A0A139AYQ6"/>
<dbReference type="GO" id="GO:0006284">
    <property type="term" value="P:base-excision repair"/>
    <property type="evidence" value="ECO:0007669"/>
    <property type="project" value="InterPro"/>
</dbReference>
<dbReference type="PROSITE" id="PS51068">
    <property type="entry name" value="FPG_CAT"/>
    <property type="match status" value="1"/>
</dbReference>
<dbReference type="Proteomes" id="UP000070544">
    <property type="component" value="Unassembled WGS sequence"/>
</dbReference>
<evidence type="ECO:0000259" key="11">
    <source>
        <dbReference type="PROSITE" id="PS51068"/>
    </source>
</evidence>
<evidence type="ECO:0000313" key="13">
    <source>
        <dbReference type="Proteomes" id="UP000070544"/>
    </source>
</evidence>
<dbReference type="Pfam" id="PF21218">
    <property type="entry name" value="Fpg-like_C"/>
    <property type="match status" value="1"/>
</dbReference>
<dbReference type="InterPro" id="IPR015886">
    <property type="entry name" value="H2TH_FPG"/>
</dbReference>
<keyword evidence="4" id="KW-0378">Hydrolase</keyword>
<evidence type="ECO:0000256" key="5">
    <source>
        <dbReference type="ARBA" id="ARBA00023125"/>
    </source>
</evidence>
<accession>A0A139AYQ6</accession>
<feature type="compositionally biased region" description="Basic residues" evidence="10">
    <location>
        <begin position="368"/>
        <end position="377"/>
    </location>
</feature>
<dbReference type="GO" id="GO:0003906">
    <property type="term" value="F:DNA-(apurinic or apyrimidinic site) endonuclease activity"/>
    <property type="evidence" value="ECO:0007669"/>
    <property type="project" value="InterPro"/>
</dbReference>
<protein>
    <recommendedName>
        <fullName evidence="11">Formamidopyrimidine-DNA glycosylase catalytic domain-containing protein</fullName>
    </recommendedName>
</protein>
<evidence type="ECO:0000256" key="9">
    <source>
        <dbReference type="ARBA" id="ARBA00023295"/>
    </source>
</evidence>
<dbReference type="GO" id="GO:0008534">
    <property type="term" value="F:oxidized purine nucleobase lesion DNA N-glycosylase activity"/>
    <property type="evidence" value="ECO:0007669"/>
    <property type="project" value="UniProtKB-EC"/>
</dbReference>
<keyword evidence="8" id="KW-0511">Multifunctional enzyme</keyword>
<dbReference type="GO" id="GO:0003684">
    <property type="term" value="F:damaged DNA binding"/>
    <property type="evidence" value="ECO:0007669"/>
    <property type="project" value="InterPro"/>
</dbReference>
<evidence type="ECO:0000256" key="6">
    <source>
        <dbReference type="ARBA" id="ARBA00023204"/>
    </source>
</evidence>
<dbReference type="OrthoDB" id="444592at2759"/>
<organism evidence="12 13">
    <name type="scientific">Gonapodya prolifera (strain JEL478)</name>
    <name type="common">Monoblepharis prolifera</name>
    <dbReference type="NCBI Taxonomy" id="1344416"/>
    <lineage>
        <taxon>Eukaryota</taxon>
        <taxon>Fungi</taxon>
        <taxon>Fungi incertae sedis</taxon>
        <taxon>Chytridiomycota</taxon>
        <taxon>Chytridiomycota incertae sedis</taxon>
        <taxon>Monoblepharidomycetes</taxon>
        <taxon>Monoblepharidales</taxon>
        <taxon>Gonapodyaceae</taxon>
        <taxon>Gonapodya</taxon>
    </lineage>
</organism>
<dbReference type="GO" id="GO:0008270">
    <property type="term" value="F:zinc ion binding"/>
    <property type="evidence" value="ECO:0007669"/>
    <property type="project" value="InterPro"/>
</dbReference>
<evidence type="ECO:0000256" key="10">
    <source>
        <dbReference type="SAM" id="MobiDB-lite"/>
    </source>
</evidence>
<keyword evidence="6" id="KW-0234">DNA repair</keyword>
<keyword evidence="3" id="KW-0227">DNA damage</keyword>
<keyword evidence="9" id="KW-0326">Glycosidase</keyword>
<evidence type="ECO:0000256" key="3">
    <source>
        <dbReference type="ARBA" id="ARBA00022763"/>
    </source>
</evidence>
<evidence type="ECO:0000256" key="2">
    <source>
        <dbReference type="ARBA" id="ARBA00009409"/>
    </source>
</evidence>
<dbReference type="Gene3D" id="3.20.190.10">
    <property type="entry name" value="MutM-like, N-terminal"/>
    <property type="match status" value="1"/>
</dbReference>
<dbReference type="SMART" id="SM00898">
    <property type="entry name" value="Fapy_DNA_glyco"/>
    <property type="match status" value="1"/>
</dbReference>
<dbReference type="PANTHER" id="PTHR22993:SF9">
    <property type="entry name" value="FORMAMIDOPYRIMIDINE-DNA GLYCOSYLASE"/>
    <property type="match status" value="1"/>
</dbReference>
<dbReference type="GO" id="GO:0005634">
    <property type="term" value="C:nucleus"/>
    <property type="evidence" value="ECO:0007669"/>
    <property type="project" value="TreeGrafter"/>
</dbReference>
<dbReference type="STRING" id="1344416.A0A139AYQ6"/>
<evidence type="ECO:0000313" key="12">
    <source>
        <dbReference type="EMBL" id="KXS21693.1"/>
    </source>
</evidence>
<proteinExistence type="inferred from homology"/>
<sequence>MPELPEVERMRRILHDKCVGKKIVSVAAEEDTIVFENCDSKQFEAELLGKTVVAAGRKGKCFWLELNKPMHVVLHCGMTGTIAIKGLVPFTYKDFNKDASVEVFPPKFHKFVMKMDDGTEVAFTDVRRLGRIRLVNNIFGEKPVSELGFDPLLNMPPLEEFTTMCRKRRVPIKALLLDQNFSAGVGNYVADEVLYRARIHPGTYVQALTRSDFKALHESLAHVVTFACSVNADADKFPRDWLFHYRWTNKKASEVDGMRIEFATVGGRTSAFVPQLQKLRKAAVNWDDESGSTVPQDDEEEEQPAEPKTKKPPPSGSKRKRQQKPQTADAAACDDIERDPGDTVVSRKAKRRVKDVATLDVDESAPQSKKRNRKGQS</sequence>
<dbReference type="PANTHER" id="PTHR22993">
    <property type="entry name" value="FORMAMIDOPYRIMIDINE-DNA GLYCOSYLASE"/>
    <property type="match status" value="1"/>
</dbReference>
<dbReference type="CDD" id="cd08972">
    <property type="entry name" value="PF_Nei_N"/>
    <property type="match status" value="1"/>
</dbReference>
<keyword evidence="5" id="KW-0238">DNA-binding</keyword>
<reference evidence="12 13" key="1">
    <citation type="journal article" date="2015" name="Genome Biol. Evol.">
        <title>Phylogenomic analyses indicate that early fungi evolved digesting cell walls of algal ancestors of land plants.</title>
        <authorList>
            <person name="Chang Y."/>
            <person name="Wang S."/>
            <person name="Sekimoto S."/>
            <person name="Aerts A.L."/>
            <person name="Choi C."/>
            <person name="Clum A."/>
            <person name="LaButti K.M."/>
            <person name="Lindquist E.A."/>
            <person name="Yee Ngan C."/>
            <person name="Ohm R.A."/>
            <person name="Salamov A.A."/>
            <person name="Grigoriev I.V."/>
            <person name="Spatafora J.W."/>
            <person name="Berbee M.L."/>
        </authorList>
    </citation>
    <scope>NUCLEOTIDE SEQUENCE [LARGE SCALE GENOMIC DNA]</scope>
    <source>
        <strain evidence="12 13">JEL478</strain>
    </source>
</reference>
<name>A0A139AYQ6_GONPJ</name>
<dbReference type="Gene3D" id="1.10.8.50">
    <property type="match status" value="1"/>
</dbReference>
<dbReference type="EMBL" id="KQ965732">
    <property type="protein sequence ID" value="KXS21693.1"/>
    <property type="molecule type" value="Genomic_DNA"/>
</dbReference>
<feature type="domain" description="Formamidopyrimidine-DNA glycosylase catalytic" evidence="11">
    <location>
        <begin position="2"/>
        <end position="130"/>
    </location>
</feature>
<dbReference type="SUPFAM" id="SSF46946">
    <property type="entry name" value="S13-like H2TH domain"/>
    <property type="match status" value="1"/>
</dbReference>
<evidence type="ECO:0000256" key="7">
    <source>
        <dbReference type="ARBA" id="ARBA00023239"/>
    </source>
</evidence>
<dbReference type="Pfam" id="PF01149">
    <property type="entry name" value="Fapy_DNA_glyco"/>
    <property type="match status" value="1"/>
</dbReference>
<dbReference type="InterPro" id="IPR035937">
    <property type="entry name" value="FPG_N"/>
</dbReference>